<dbReference type="RefSeq" id="WP_349169809.1">
    <property type="nucleotide sequence ID" value="NZ_JBBMFO010000001.1"/>
</dbReference>
<evidence type="ECO:0000256" key="1">
    <source>
        <dbReference type="ARBA" id="ARBA00001946"/>
    </source>
</evidence>
<dbReference type="SMART" id="SM00990">
    <property type="entry name" value="VRR_NUC"/>
    <property type="match status" value="1"/>
</dbReference>
<organism evidence="5 6">
    <name type="scientific">Peptoniphilus hominis</name>
    <name type="common">ex Hitch et al. 2025</name>
    <dbReference type="NCBI Taxonomy" id="3133174"/>
    <lineage>
        <taxon>Bacteria</taxon>
        <taxon>Bacillati</taxon>
        <taxon>Bacillota</taxon>
        <taxon>Tissierellia</taxon>
        <taxon>Tissierellales</taxon>
        <taxon>Peptoniphilaceae</taxon>
        <taxon>Peptoniphilus</taxon>
    </lineage>
</organism>
<evidence type="ECO:0000256" key="2">
    <source>
        <dbReference type="ARBA" id="ARBA00022722"/>
    </source>
</evidence>
<evidence type="ECO:0000313" key="6">
    <source>
        <dbReference type="Proteomes" id="UP001447979"/>
    </source>
</evidence>
<evidence type="ECO:0000256" key="3">
    <source>
        <dbReference type="ARBA" id="ARBA00022801"/>
    </source>
</evidence>
<dbReference type="EMBL" id="JBBMFO010000001">
    <property type="protein sequence ID" value="MEQ2400133.1"/>
    <property type="molecule type" value="Genomic_DNA"/>
</dbReference>
<gene>
    <name evidence="5" type="ORF">WMO19_00785</name>
</gene>
<reference evidence="5 6" key="1">
    <citation type="submission" date="2024-03" db="EMBL/GenBank/DDBJ databases">
        <title>Human intestinal bacterial collection.</title>
        <authorList>
            <person name="Pauvert C."/>
            <person name="Hitch T.C.A."/>
            <person name="Clavel T."/>
        </authorList>
    </citation>
    <scope>NUCLEOTIDE SEQUENCE [LARGE SCALE GENOMIC DNA]</scope>
    <source>
        <strain evidence="5 6">CLA-SR-H025</strain>
    </source>
</reference>
<evidence type="ECO:0000313" key="5">
    <source>
        <dbReference type="EMBL" id="MEQ2400133.1"/>
    </source>
</evidence>
<protein>
    <submittedName>
        <fullName evidence="5">VRR-NUC domain-containing protein</fullName>
    </submittedName>
</protein>
<evidence type="ECO:0000259" key="4">
    <source>
        <dbReference type="SMART" id="SM00990"/>
    </source>
</evidence>
<comment type="cofactor">
    <cofactor evidence="1">
        <name>Mg(2+)</name>
        <dbReference type="ChEBI" id="CHEBI:18420"/>
    </cofactor>
</comment>
<keyword evidence="6" id="KW-1185">Reference proteome</keyword>
<proteinExistence type="predicted"/>
<name>A0ABV1CBC5_9FIRM</name>
<dbReference type="InterPro" id="IPR014883">
    <property type="entry name" value="VRR_NUC"/>
</dbReference>
<feature type="domain" description="VRR-NUC" evidence="4">
    <location>
        <begin position="1"/>
        <end position="81"/>
    </location>
</feature>
<keyword evidence="3" id="KW-0378">Hydrolase</keyword>
<dbReference type="InterPro" id="IPR011856">
    <property type="entry name" value="tRNA_endonuc-like_dom_sf"/>
</dbReference>
<keyword evidence="2" id="KW-0540">Nuclease</keyword>
<dbReference type="Proteomes" id="UP001447979">
    <property type="component" value="Unassembled WGS sequence"/>
</dbReference>
<comment type="caution">
    <text evidence="5">The sequence shown here is derived from an EMBL/GenBank/DDBJ whole genome shotgun (WGS) entry which is preliminary data.</text>
</comment>
<sequence length="91" mass="10530">MLEKDIEKFLNDNIKKLGGRSYKFVSPGNSGVPDRIIFLPGGRIYFVELKTKKGRPSALQKLQRRRFKELGHEVYLLYGLEDVKVFLSEIT</sequence>
<accession>A0ABV1CBC5</accession>
<dbReference type="Gene3D" id="3.40.1350.10">
    <property type="match status" value="1"/>
</dbReference>